<evidence type="ECO:0000256" key="1">
    <source>
        <dbReference type="ARBA" id="ARBA00022676"/>
    </source>
</evidence>
<accession>A0A0J6C5Z2</accession>
<feature type="domain" description="Glycosyltransferase 2-like" evidence="3">
    <location>
        <begin position="8"/>
        <end position="135"/>
    </location>
</feature>
<sequence length="300" mass="35008">MYKVTLSMPIYNVAPYVERALLSALNQTFESIEFLLVDDKGTDNSMEIVRRIIKDHPRGKDVRIIEHPYNIGTGATKNTAIDNAQGEFLFFMDSDDEITPDCIQLLYDKMKEDNVDFVAGSFTRCKGGRNNVIQDCILPDLTIREDKALAKYYYYKMNVFYVPTWNKLYNLSFIKKNNIRCISYHINEDLLFLFRIALNSHSFSLVSNVTYYYYLIDNSTTVVQSKIGESIKSINQYKDVISAMRLSCFYSDSDYYYYGYLFVDNYLMNIINISFSLIKSKMISIVDKREMLKYYCDVSS</sequence>
<dbReference type="Pfam" id="PF00535">
    <property type="entry name" value="Glycos_transf_2"/>
    <property type="match status" value="1"/>
</dbReference>
<evidence type="ECO:0000256" key="2">
    <source>
        <dbReference type="ARBA" id="ARBA00022679"/>
    </source>
</evidence>
<dbReference type="Proteomes" id="UP000036166">
    <property type="component" value="Unassembled WGS sequence"/>
</dbReference>
<feature type="non-terminal residue" evidence="4">
    <location>
        <position position="300"/>
    </location>
</feature>
<gene>
    <name evidence="4" type="ORF">ACM15_21165</name>
</gene>
<evidence type="ECO:0000313" key="4">
    <source>
        <dbReference type="EMBL" id="KMM31731.1"/>
    </source>
</evidence>
<dbReference type="Gene3D" id="3.90.550.10">
    <property type="entry name" value="Spore Coat Polysaccharide Biosynthesis Protein SpsA, Chain A"/>
    <property type="match status" value="1"/>
</dbReference>
<evidence type="ECO:0000259" key="3">
    <source>
        <dbReference type="Pfam" id="PF00535"/>
    </source>
</evidence>
<name>A0A0J6C5Z2_9BACT</name>
<dbReference type="AlphaFoldDB" id="A0A0J6C5Z2"/>
<organism evidence="4 5">
    <name type="scientific">Parabacteroides goldsteinii</name>
    <dbReference type="NCBI Taxonomy" id="328812"/>
    <lineage>
        <taxon>Bacteria</taxon>
        <taxon>Pseudomonadati</taxon>
        <taxon>Bacteroidota</taxon>
        <taxon>Bacteroidia</taxon>
        <taxon>Bacteroidales</taxon>
        <taxon>Tannerellaceae</taxon>
        <taxon>Parabacteroides</taxon>
    </lineage>
</organism>
<reference evidence="4 5" key="1">
    <citation type="submission" date="2015-06" db="EMBL/GenBank/DDBJ databases">
        <title>Draft Genome Sequence of Parabacteroides goldsteinii with Putative Novel Metallo-Beta-Lactamases Isolated from a Blood Culture from a Human Patient.</title>
        <authorList>
            <person name="Krogh T.J."/>
            <person name="Agergaard C.N."/>
            <person name="Moller-Jensen J."/>
            <person name="Justesen U.S."/>
        </authorList>
    </citation>
    <scope>NUCLEOTIDE SEQUENCE [LARGE SCALE GENOMIC DNA]</scope>
    <source>
        <strain evidence="4 5">910340</strain>
    </source>
</reference>
<dbReference type="CDD" id="cd00761">
    <property type="entry name" value="Glyco_tranf_GTA_type"/>
    <property type="match status" value="1"/>
</dbReference>
<dbReference type="PANTHER" id="PTHR22916:SF51">
    <property type="entry name" value="GLYCOSYLTRANSFERASE EPSH-RELATED"/>
    <property type="match status" value="1"/>
</dbReference>
<keyword evidence="1" id="KW-0328">Glycosyltransferase</keyword>
<evidence type="ECO:0000313" key="5">
    <source>
        <dbReference type="Proteomes" id="UP000036166"/>
    </source>
</evidence>
<dbReference type="EMBL" id="LFJV01000086">
    <property type="protein sequence ID" value="KMM31731.1"/>
    <property type="molecule type" value="Genomic_DNA"/>
</dbReference>
<protein>
    <recommendedName>
        <fullName evidence="3">Glycosyltransferase 2-like domain-containing protein</fullName>
    </recommendedName>
</protein>
<dbReference type="RefSeq" id="WP_048317230.1">
    <property type="nucleotide sequence ID" value="NZ_LFJV01000086.1"/>
</dbReference>
<dbReference type="InterPro" id="IPR029044">
    <property type="entry name" value="Nucleotide-diphossugar_trans"/>
</dbReference>
<dbReference type="GO" id="GO:0016758">
    <property type="term" value="F:hexosyltransferase activity"/>
    <property type="evidence" value="ECO:0007669"/>
    <property type="project" value="UniProtKB-ARBA"/>
</dbReference>
<keyword evidence="2" id="KW-0808">Transferase</keyword>
<proteinExistence type="predicted"/>
<dbReference type="SUPFAM" id="SSF53448">
    <property type="entry name" value="Nucleotide-diphospho-sugar transferases"/>
    <property type="match status" value="1"/>
</dbReference>
<comment type="caution">
    <text evidence="4">The sequence shown here is derived from an EMBL/GenBank/DDBJ whole genome shotgun (WGS) entry which is preliminary data.</text>
</comment>
<dbReference type="PANTHER" id="PTHR22916">
    <property type="entry name" value="GLYCOSYLTRANSFERASE"/>
    <property type="match status" value="1"/>
</dbReference>
<dbReference type="InterPro" id="IPR001173">
    <property type="entry name" value="Glyco_trans_2-like"/>
</dbReference>